<evidence type="ECO:0000313" key="1">
    <source>
        <dbReference type="EMBL" id="KAL3745697.1"/>
    </source>
</evidence>
<keyword evidence="2" id="KW-1185">Reference proteome</keyword>
<dbReference type="EMBL" id="JBJKBG010000003">
    <property type="protein sequence ID" value="KAL3745697.1"/>
    <property type="molecule type" value="Genomic_DNA"/>
</dbReference>
<dbReference type="InterPro" id="IPR035897">
    <property type="entry name" value="Toll_tir_struct_dom_sf"/>
</dbReference>
<proteinExistence type="predicted"/>
<dbReference type="Gene3D" id="3.40.50.10140">
    <property type="entry name" value="Toll/interleukin-1 receptor homology (TIR) domain"/>
    <property type="match status" value="1"/>
</dbReference>
<protein>
    <submittedName>
        <fullName evidence="1">Uncharacterized protein</fullName>
    </submittedName>
</protein>
<reference evidence="1 2" key="1">
    <citation type="submission" date="2024-11" db="EMBL/GenBank/DDBJ databases">
        <title>Chromosome-level genome assembly of Eucalyptus globulus Labill. provides insights into its genome evolution.</title>
        <authorList>
            <person name="Li X."/>
        </authorList>
    </citation>
    <scope>NUCLEOTIDE SEQUENCE [LARGE SCALE GENOMIC DNA]</scope>
    <source>
        <strain evidence="1">CL2024</strain>
        <tissue evidence="1">Fresh tender leaves</tissue>
    </source>
</reference>
<sequence>MPSVVKNRSHGYDLAITRRRQLIGPDTLRKWEEALSYVGSIPGLEIHSSGIDASLIDELVANVLRALNRYIEHDVESVMELLYEESSGLCSRNTRHKGHWKDHSCKAHLHKNVSSL</sequence>
<organism evidence="1 2">
    <name type="scientific">Eucalyptus globulus</name>
    <name type="common">Tasmanian blue gum</name>
    <dbReference type="NCBI Taxonomy" id="34317"/>
    <lineage>
        <taxon>Eukaryota</taxon>
        <taxon>Viridiplantae</taxon>
        <taxon>Streptophyta</taxon>
        <taxon>Embryophyta</taxon>
        <taxon>Tracheophyta</taxon>
        <taxon>Spermatophyta</taxon>
        <taxon>Magnoliopsida</taxon>
        <taxon>eudicotyledons</taxon>
        <taxon>Gunneridae</taxon>
        <taxon>Pentapetalae</taxon>
        <taxon>rosids</taxon>
        <taxon>malvids</taxon>
        <taxon>Myrtales</taxon>
        <taxon>Myrtaceae</taxon>
        <taxon>Myrtoideae</taxon>
        <taxon>Eucalypteae</taxon>
        <taxon>Eucalyptus</taxon>
    </lineage>
</organism>
<gene>
    <name evidence="1" type="ORF">ACJRO7_014764</name>
</gene>
<comment type="caution">
    <text evidence="1">The sequence shown here is derived from an EMBL/GenBank/DDBJ whole genome shotgun (WGS) entry which is preliminary data.</text>
</comment>
<accession>A0ABD3L2A7</accession>
<dbReference type="AlphaFoldDB" id="A0ABD3L2A7"/>
<name>A0ABD3L2A7_EUCGL</name>
<dbReference type="Proteomes" id="UP001634007">
    <property type="component" value="Unassembled WGS sequence"/>
</dbReference>
<evidence type="ECO:0000313" key="2">
    <source>
        <dbReference type="Proteomes" id="UP001634007"/>
    </source>
</evidence>